<keyword evidence="2" id="KW-1185">Reference proteome</keyword>
<evidence type="ECO:0000313" key="2">
    <source>
        <dbReference type="Proteomes" id="UP001500298"/>
    </source>
</evidence>
<proteinExistence type="predicted"/>
<evidence type="ECO:0000313" key="1">
    <source>
        <dbReference type="EMBL" id="GAA4852539.1"/>
    </source>
</evidence>
<comment type="caution">
    <text evidence="1">The sequence shown here is derived from an EMBL/GenBank/DDBJ whole genome shotgun (WGS) entry which is preliminary data.</text>
</comment>
<gene>
    <name evidence="1" type="ORF">GCM10023331_41190</name>
</gene>
<name>A0ABP9DU31_9BACT</name>
<dbReference type="Proteomes" id="UP001500298">
    <property type="component" value="Unassembled WGS sequence"/>
</dbReference>
<reference evidence="2" key="1">
    <citation type="journal article" date="2019" name="Int. J. Syst. Evol. Microbiol.">
        <title>The Global Catalogue of Microorganisms (GCM) 10K type strain sequencing project: providing services to taxonomists for standard genome sequencing and annotation.</title>
        <authorList>
            <consortium name="The Broad Institute Genomics Platform"/>
            <consortium name="The Broad Institute Genome Sequencing Center for Infectious Disease"/>
            <person name="Wu L."/>
            <person name="Ma J."/>
        </authorList>
    </citation>
    <scope>NUCLEOTIDE SEQUENCE [LARGE SCALE GENOMIC DNA]</scope>
    <source>
        <strain evidence="2">JCM 18326</strain>
    </source>
</reference>
<accession>A0ABP9DU31</accession>
<organism evidence="1 2">
    <name type="scientific">Algivirga pacifica</name>
    <dbReference type="NCBI Taxonomy" id="1162670"/>
    <lineage>
        <taxon>Bacteria</taxon>
        <taxon>Pseudomonadati</taxon>
        <taxon>Bacteroidota</taxon>
        <taxon>Cytophagia</taxon>
        <taxon>Cytophagales</taxon>
        <taxon>Flammeovirgaceae</taxon>
        <taxon>Algivirga</taxon>
    </lineage>
</organism>
<dbReference type="EMBL" id="BAABJX010000074">
    <property type="protein sequence ID" value="GAA4852539.1"/>
    <property type="molecule type" value="Genomic_DNA"/>
</dbReference>
<evidence type="ECO:0008006" key="3">
    <source>
        <dbReference type="Google" id="ProtNLM"/>
    </source>
</evidence>
<protein>
    <recommendedName>
        <fullName evidence="3">RHS repeat-associated core domain-containing protein</fullName>
    </recommendedName>
</protein>
<dbReference type="Gene3D" id="2.180.10.10">
    <property type="entry name" value="RHS repeat-associated core"/>
    <property type="match status" value="1"/>
</dbReference>
<sequence length="313" mass="34540">MYNPGIGRFLSVDPLTKSYPWYTPYQFAGNKVIWAVDLDGLEERKMTGTEEFILEQEARMWNWITHTDAAKLSLYTARELNVALHFGYNTTYRSGDATYQNYIDYGAGYALGPEGNIAVYTSLGTGNSNSQETNSFVGAIWGIGLEVGVTPRRDLRVLGGDASITGTGGGWFWEADGFVVTPKGEEAPATYGLEGGIGSGIFMGSIDASAEIYIASPKDYHNAVTNMKHAMSFVEHVEEMGGIAEISYYENQIRDEKDNLTGLSYYGEVLYGTGKGSGTRRFDIMKYDMLGKGTFATKIAQKNIDSYEKKIQR</sequence>